<accession>A0A4V2V4U6</accession>
<dbReference type="AlphaFoldDB" id="A0A4V2V4U6"/>
<evidence type="ECO:0000313" key="2">
    <source>
        <dbReference type="EMBL" id="TCT43172.1"/>
    </source>
</evidence>
<protein>
    <recommendedName>
        <fullName evidence="4">Exopolysaccharide synthesis protein ExoD</fullName>
    </recommendedName>
</protein>
<evidence type="ECO:0000313" key="3">
    <source>
        <dbReference type="Proteomes" id="UP000295097"/>
    </source>
</evidence>
<evidence type="ECO:0000256" key="1">
    <source>
        <dbReference type="SAM" id="Phobius"/>
    </source>
</evidence>
<reference evidence="2 3" key="1">
    <citation type="submission" date="2019-03" db="EMBL/GenBank/DDBJ databases">
        <title>Freshwater and sediment microbial communities from various areas in North America, analyzing microbe dynamics in response to fracking.</title>
        <authorList>
            <person name="Lamendella R."/>
        </authorList>
    </citation>
    <scope>NUCLEOTIDE SEQUENCE [LARGE SCALE GENOMIC DNA]</scope>
    <source>
        <strain evidence="2 3">175.2</strain>
    </source>
</reference>
<keyword evidence="1" id="KW-0812">Transmembrane</keyword>
<dbReference type="PIRSF" id="PIRSF033239">
    <property type="entry name" value="ExoD"/>
    <property type="match status" value="1"/>
</dbReference>
<name>A0A4V2V4U6_9HYPH</name>
<feature type="transmembrane region" description="Helical" evidence="1">
    <location>
        <begin position="66"/>
        <end position="84"/>
    </location>
</feature>
<dbReference type="OrthoDB" id="8550083at2"/>
<evidence type="ECO:0008006" key="4">
    <source>
        <dbReference type="Google" id="ProtNLM"/>
    </source>
</evidence>
<sequence length="209" mass="22528">MENPHDGLSGAQIQSESLSSVLSRLTPGADGRISLNQLDELLADRSFGAFLVVFALPNLIPLPPGATLILGLPLIMVSWQMLASRYNRIWLPKRLANLSADGARAMKLLEQILPWLERIEAAIKPRAWFLTTRRSERVLGAFSVVLSIVVFIPIPFGNWLPALALAIIGLSLTERDGYGIVVGMLLGVVAIIVAAMVVLAAGALLAFLL</sequence>
<organism evidence="2 3">
    <name type="scientific">Martelella mediterranea</name>
    <dbReference type="NCBI Taxonomy" id="293089"/>
    <lineage>
        <taxon>Bacteria</taxon>
        <taxon>Pseudomonadati</taxon>
        <taxon>Pseudomonadota</taxon>
        <taxon>Alphaproteobacteria</taxon>
        <taxon>Hyphomicrobiales</taxon>
        <taxon>Aurantimonadaceae</taxon>
        <taxon>Martelella</taxon>
    </lineage>
</organism>
<feature type="transmembrane region" description="Helical" evidence="1">
    <location>
        <begin position="138"/>
        <end position="160"/>
    </location>
</feature>
<feature type="transmembrane region" description="Helical" evidence="1">
    <location>
        <begin position="180"/>
        <end position="208"/>
    </location>
</feature>
<proteinExistence type="predicted"/>
<dbReference type="Pfam" id="PF06055">
    <property type="entry name" value="ExoD"/>
    <property type="match status" value="1"/>
</dbReference>
<gene>
    <name evidence="2" type="ORF">EDC90_1003183</name>
</gene>
<dbReference type="PANTHER" id="PTHR41795">
    <property type="entry name" value="EXOPOLYSACCHARIDE SYNTHESIS PROTEIN"/>
    <property type="match status" value="1"/>
</dbReference>
<dbReference type="Proteomes" id="UP000295097">
    <property type="component" value="Unassembled WGS sequence"/>
</dbReference>
<dbReference type="EMBL" id="SMAR01000003">
    <property type="protein sequence ID" value="TCT43172.1"/>
    <property type="molecule type" value="Genomic_DNA"/>
</dbReference>
<keyword evidence="3" id="KW-1185">Reference proteome</keyword>
<dbReference type="PANTHER" id="PTHR41795:SF1">
    <property type="entry name" value="EXOPOLYSACCHARIDE SYNTHESIS PROTEIN"/>
    <property type="match status" value="1"/>
</dbReference>
<dbReference type="InterPro" id="IPR010331">
    <property type="entry name" value="ExoD"/>
</dbReference>
<dbReference type="RefSeq" id="WP_132308664.1">
    <property type="nucleotide sequence ID" value="NZ_SMAR01000003.1"/>
</dbReference>
<keyword evidence="1" id="KW-0472">Membrane</keyword>
<keyword evidence="1" id="KW-1133">Transmembrane helix</keyword>
<comment type="caution">
    <text evidence="2">The sequence shown here is derived from an EMBL/GenBank/DDBJ whole genome shotgun (WGS) entry which is preliminary data.</text>
</comment>